<dbReference type="EMBL" id="QOVF01000001">
    <property type="protein sequence ID" value="KAA0696058.1"/>
    <property type="molecule type" value="Genomic_DNA"/>
</dbReference>
<feature type="signal peptide" evidence="2">
    <location>
        <begin position="1"/>
        <end position="22"/>
    </location>
</feature>
<dbReference type="RefSeq" id="WP_149331047.1">
    <property type="nucleotide sequence ID" value="NZ_JBHOFR010000004.1"/>
</dbReference>
<gene>
    <name evidence="3" type="ORF">DT594_01445</name>
</gene>
<protein>
    <recommendedName>
        <fullName evidence="5">Zinc resistance-associated protein</fullName>
    </recommendedName>
</protein>
<evidence type="ECO:0000313" key="4">
    <source>
        <dbReference type="Proteomes" id="UP000463138"/>
    </source>
</evidence>
<dbReference type="AlphaFoldDB" id="A0A7V7KWX2"/>
<keyword evidence="4" id="KW-1185">Reference proteome</keyword>
<evidence type="ECO:0000256" key="2">
    <source>
        <dbReference type="SAM" id="SignalP"/>
    </source>
</evidence>
<comment type="caution">
    <text evidence="3">The sequence shown here is derived from an EMBL/GenBank/DDBJ whole genome shotgun (WGS) entry which is preliminary data.</text>
</comment>
<feature type="region of interest" description="Disordered" evidence="1">
    <location>
        <begin position="88"/>
        <end position="117"/>
    </location>
</feature>
<dbReference type="OrthoDB" id="6996145at2"/>
<dbReference type="Gene3D" id="1.20.120.1490">
    <property type="match status" value="1"/>
</dbReference>
<evidence type="ECO:0008006" key="5">
    <source>
        <dbReference type="Google" id="ProtNLM"/>
    </source>
</evidence>
<accession>A0A7V7KWX2</accession>
<organism evidence="3 4">
    <name type="scientific">Halopseudomonas laoshanensis</name>
    <dbReference type="NCBI Taxonomy" id="2268758"/>
    <lineage>
        <taxon>Bacteria</taxon>
        <taxon>Pseudomonadati</taxon>
        <taxon>Pseudomonadota</taxon>
        <taxon>Gammaproteobacteria</taxon>
        <taxon>Pseudomonadales</taxon>
        <taxon>Pseudomonadaceae</taxon>
        <taxon>Halopseudomonas</taxon>
    </lineage>
</organism>
<name>A0A7V7KWX2_9GAMM</name>
<keyword evidence="2" id="KW-0732">Signal</keyword>
<evidence type="ECO:0000313" key="3">
    <source>
        <dbReference type="EMBL" id="KAA0696058.1"/>
    </source>
</evidence>
<evidence type="ECO:0000256" key="1">
    <source>
        <dbReference type="SAM" id="MobiDB-lite"/>
    </source>
</evidence>
<feature type="chain" id="PRO_5031461059" description="Zinc resistance-associated protein" evidence="2">
    <location>
        <begin position="23"/>
        <end position="117"/>
    </location>
</feature>
<feature type="region of interest" description="Disordered" evidence="1">
    <location>
        <begin position="46"/>
        <end position="68"/>
    </location>
</feature>
<proteinExistence type="predicted"/>
<reference evidence="3 4" key="1">
    <citation type="submission" date="2018-07" db="EMBL/GenBank/DDBJ databases">
        <title>Pseudomonas laoshanensis sp. nov., isolated from soil.</title>
        <authorList>
            <person name="Sun J."/>
            <person name="Yu L."/>
            <person name="Wang M."/>
            <person name="Zhang C."/>
        </authorList>
    </citation>
    <scope>NUCLEOTIDE SEQUENCE [LARGE SCALE GENOMIC DNA]</scope>
    <source>
        <strain evidence="3 4">Y22</strain>
    </source>
</reference>
<sequence length="117" mass="13583">MKKTLLATVMVLATGFSGALLADSHGKSGDRYEKHMQYMTEKLELSSEQQGQLKGLHEKHREQQRALRETHQAEVNAILTQEQQAKMAEMREEKREKMKKHWEEGKKNHAHDDKDSN</sequence>
<dbReference type="Proteomes" id="UP000463138">
    <property type="component" value="Unassembled WGS sequence"/>
</dbReference>
<feature type="compositionally biased region" description="Basic and acidic residues" evidence="1">
    <location>
        <begin position="55"/>
        <end position="68"/>
    </location>
</feature>